<dbReference type="Proteomes" id="UP001234297">
    <property type="component" value="Chromosome 11"/>
</dbReference>
<gene>
    <name evidence="1" type="ORF">MRB53_033955</name>
</gene>
<name>A0ACC2KW83_PERAE</name>
<evidence type="ECO:0000313" key="2">
    <source>
        <dbReference type="Proteomes" id="UP001234297"/>
    </source>
</evidence>
<organism evidence="1 2">
    <name type="scientific">Persea americana</name>
    <name type="common">Avocado</name>
    <dbReference type="NCBI Taxonomy" id="3435"/>
    <lineage>
        <taxon>Eukaryota</taxon>
        <taxon>Viridiplantae</taxon>
        <taxon>Streptophyta</taxon>
        <taxon>Embryophyta</taxon>
        <taxon>Tracheophyta</taxon>
        <taxon>Spermatophyta</taxon>
        <taxon>Magnoliopsida</taxon>
        <taxon>Magnoliidae</taxon>
        <taxon>Laurales</taxon>
        <taxon>Lauraceae</taxon>
        <taxon>Persea</taxon>
    </lineage>
</organism>
<reference evidence="1 2" key="1">
    <citation type="journal article" date="2022" name="Hortic Res">
        <title>A haplotype resolved chromosomal level avocado genome allows analysis of novel avocado genes.</title>
        <authorList>
            <person name="Nath O."/>
            <person name="Fletcher S.J."/>
            <person name="Hayward A."/>
            <person name="Shaw L.M."/>
            <person name="Masouleh A.K."/>
            <person name="Furtado A."/>
            <person name="Henry R.J."/>
            <person name="Mitter N."/>
        </authorList>
    </citation>
    <scope>NUCLEOTIDE SEQUENCE [LARGE SCALE GENOMIC DNA]</scope>
    <source>
        <strain evidence="2">cv. Hass</strain>
    </source>
</reference>
<proteinExistence type="predicted"/>
<accession>A0ACC2KW83</accession>
<keyword evidence="2" id="KW-1185">Reference proteome</keyword>
<evidence type="ECO:0000313" key="1">
    <source>
        <dbReference type="EMBL" id="KAJ8625425.1"/>
    </source>
</evidence>
<comment type="caution">
    <text evidence="1">The sequence shown here is derived from an EMBL/GenBank/DDBJ whole genome shotgun (WGS) entry which is preliminary data.</text>
</comment>
<dbReference type="EMBL" id="CM056819">
    <property type="protein sequence ID" value="KAJ8625425.1"/>
    <property type="molecule type" value="Genomic_DNA"/>
</dbReference>
<protein>
    <submittedName>
        <fullName evidence="1">Uncharacterized protein</fullName>
    </submittedName>
</protein>
<sequence>MGCGSSKVDDLPLVALCRERKELIRAAADHRYALAAAHVAYFDSLRGIGDALHRFVNEELSVVPSSPSSPVLTLPPSSRSKNKSSSSSVSLSHSLSHESPADDDSHLHLHSDSGSASGDGDRDPSHGPSPRASSAASPPPPPPASNYYQSYMRSSTAIPTMIYQQPDDPYPYPNPNAYPTYGMGGFFGGDPTGDPYYGAPRQQSPPAQPPPPPPPPEVSGWDFLNPFDSFENFYPGRYGVRSSTSSPDSAQVREREGIPDLEDEIAADHEPLKEVKKEKMKKASEGKFGEGTSKAIPEENNKFDLKKGSESKPGGSASKSNAEEENMRKKGVSFGGETSLPDSSESPRPSNLTAMSSHITVDDSIESARPSNMTNISTNRSRDIREAVKEIKEQFETASGHGKEVAGLLEAGKLRYRPRNPIFEVFCCSVLDVIDPPKLTPSRPSSKRLQHTASYAFAKSRDWVPGTKSGSLSSTLEKLYAWEKKLYKEVKDEEKLRVIYEKKCKRLKYLDDRGAETNKIDATQASIRKFLTKISIAIKAIDTISSRIHRLRDEELKPQLTELVQGMIKMWKNMVKCHQKQFQVMLETKIHNLLGNTGIQRDSSMQAAKELEQELMKWYSCFNNWIGSQKAYVDTLNGWLLKCLHQEPEVTDDGVVPFSPTRAGAPPVFIICNDWYHAMERISELEVLKAMHTFAARVHMLWELQDEERRQKLKAEFLSKDLDRRLKSLHQDVGLHGNDNALDKKAVLVSSKESIVLPDDEHGAALDTMKKRLEEERLKHEEALKQVHEAASSSLEIGLIPIFEAMDNFTCETLKAHEEVRTQNPGAS</sequence>